<dbReference type="EMBL" id="RAPK01000011">
    <property type="protein sequence ID" value="RKD69475.1"/>
    <property type="molecule type" value="Genomic_DNA"/>
</dbReference>
<accession>A0A419UWG8</accession>
<reference evidence="2 3" key="1">
    <citation type="submission" date="2018-09" db="EMBL/GenBank/DDBJ databases">
        <title>Genomic Encyclopedia of Archaeal and Bacterial Type Strains, Phase II (KMG-II): from individual species to whole genera.</title>
        <authorList>
            <person name="Goeker M."/>
        </authorList>
    </citation>
    <scope>NUCLEOTIDE SEQUENCE [LARGE SCALE GENOMIC DNA]</scope>
    <source>
        <strain evidence="2 3">DSM 17008</strain>
    </source>
</reference>
<feature type="domain" description="Core" evidence="1">
    <location>
        <begin position="1"/>
        <end position="91"/>
    </location>
</feature>
<dbReference type="Gene3D" id="2.60.300.12">
    <property type="entry name" value="HesB-like domain"/>
    <property type="match status" value="1"/>
</dbReference>
<dbReference type="Proteomes" id="UP000285120">
    <property type="component" value="Unassembled WGS sequence"/>
</dbReference>
<organism evidence="2 3">
    <name type="scientific">Sinobaca qinghaiensis</name>
    <dbReference type="NCBI Taxonomy" id="342944"/>
    <lineage>
        <taxon>Bacteria</taxon>
        <taxon>Bacillati</taxon>
        <taxon>Bacillota</taxon>
        <taxon>Bacilli</taxon>
        <taxon>Bacillales</taxon>
        <taxon>Sporolactobacillaceae</taxon>
        <taxon>Sinobaca</taxon>
    </lineage>
</organism>
<dbReference type="RefSeq" id="WP_120194045.1">
    <property type="nucleotide sequence ID" value="NZ_RAPK01000011.1"/>
</dbReference>
<evidence type="ECO:0000313" key="3">
    <source>
        <dbReference type="Proteomes" id="UP000285120"/>
    </source>
</evidence>
<comment type="caution">
    <text evidence="2">The sequence shown here is derived from an EMBL/GenBank/DDBJ whole genome shotgun (WGS) entry which is preliminary data.</text>
</comment>
<evidence type="ECO:0000313" key="2">
    <source>
        <dbReference type="EMBL" id="RKD69475.1"/>
    </source>
</evidence>
<dbReference type="InterPro" id="IPR000361">
    <property type="entry name" value="ATAP_core_dom"/>
</dbReference>
<evidence type="ECO:0000259" key="1">
    <source>
        <dbReference type="Pfam" id="PF01521"/>
    </source>
</evidence>
<name>A0A419UWG8_9BACL</name>
<dbReference type="AlphaFoldDB" id="A0A419UWG8"/>
<proteinExistence type="predicted"/>
<protein>
    <submittedName>
        <fullName evidence="2">Uncharacterized protein YneR</fullName>
    </submittedName>
</protein>
<keyword evidence="3" id="KW-1185">Reference proteome</keyword>
<dbReference type="OrthoDB" id="1645729at2"/>
<sequence>MHVSISEAAALHYQKEMGMQPGDYLRLFVRVGGVGSGGFSIGVSRETPEDTAYILEKSGIQFFVNTQDQWYIDGMDITYDETIDYLNFSNPRMEDTAHPE</sequence>
<dbReference type="Pfam" id="PF01521">
    <property type="entry name" value="Fe-S_biosyn"/>
    <property type="match status" value="1"/>
</dbReference>
<gene>
    <name evidence="2" type="ORF">ATL39_2894</name>
</gene>
<dbReference type="InterPro" id="IPR035903">
    <property type="entry name" value="HesB-like_dom_sf"/>
</dbReference>
<dbReference type="SUPFAM" id="SSF89360">
    <property type="entry name" value="HesB-like domain"/>
    <property type="match status" value="1"/>
</dbReference>